<comment type="caution">
    <text evidence="1">The sequence shown here is derived from an EMBL/GenBank/DDBJ whole genome shotgun (WGS) entry which is preliminary data.</text>
</comment>
<dbReference type="Proteomes" id="UP001159428">
    <property type="component" value="Unassembled WGS sequence"/>
</dbReference>
<name>A0AAU9VPU4_9CNID</name>
<dbReference type="AlphaFoldDB" id="A0AAU9VPU4"/>
<dbReference type="EMBL" id="CALNXJ010000001">
    <property type="protein sequence ID" value="CAH3032063.1"/>
    <property type="molecule type" value="Genomic_DNA"/>
</dbReference>
<evidence type="ECO:0000313" key="1">
    <source>
        <dbReference type="EMBL" id="CAH3032063.1"/>
    </source>
</evidence>
<organism evidence="1 2">
    <name type="scientific">Pocillopora meandrina</name>
    <dbReference type="NCBI Taxonomy" id="46732"/>
    <lineage>
        <taxon>Eukaryota</taxon>
        <taxon>Metazoa</taxon>
        <taxon>Cnidaria</taxon>
        <taxon>Anthozoa</taxon>
        <taxon>Hexacorallia</taxon>
        <taxon>Scleractinia</taxon>
        <taxon>Astrocoeniina</taxon>
        <taxon>Pocilloporidae</taxon>
        <taxon>Pocillopora</taxon>
    </lineage>
</organism>
<sequence length="135" mass="15145">MLFGIVPRDGAVYSQQSAKSVYTLTIANCKEDRDNLKILFEDINHQKKILKEKGMTVDGRHYTVEFLVVLDYKTLVLLLVKKMNASFMLGGRGVSVEFCFICNAIRGCKCHDVAPDETCLDCLRSKCNMGRSTGI</sequence>
<gene>
    <name evidence="1" type="ORF">PMEA_00000916</name>
</gene>
<protein>
    <submittedName>
        <fullName evidence="1">Uncharacterized protein</fullName>
    </submittedName>
</protein>
<keyword evidence="2" id="KW-1185">Reference proteome</keyword>
<proteinExistence type="predicted"/>
<reference evidence="1 2" key="1">
    <citation type="submission" date="2022-05" db="EMBL/GenBank/DDBJ databases">
        <authorList>
            <consortium name="Genoscope - CEA"/>
            <person name="William W."/>
        </authorList>
    </citation>
    <scope>NUCLEOTIDE SEQUENCE [LARGE SCALE GENOMIC DNA]</scope>
</reference>
<accession>A0AAU9VPU4</accession>
<evidence type="ECO:0000313" key="2">
    <source>
        <dbReference type="Proteomes" id="UP001159428"/>
    </source>
</evidence>